<organism evidence="3 4">
    <name type="scientific">Lacticaseibacillus paracasei</name>
    <name type="common">Lactobacillus paracasei</name>
    <dbReference type="NCBI Taxonomy" id="1597"/>
    <lineage>
        <taxon>Bacteria</taxon>
        <taxon>Bacillati</taxon>
        <taxon>Bacillota</taxon>
        <taxon>Bacilli</taxon>
        <taxon>Lactobacillales</taxon>
        <taxon>Lactobacillaceae</taxon>
        <taxon>Lacticaseibacillus</taxon>
    </lineage>
</organism>
<name>A0AAP4JJW8_LACPA</name>
<dbReference type="InterPro" id="IPR050194">
    <property type="entry name" value="Glycosyltransferase_grp1"/>
</dbReference>
<proteinExistence type="predicted"/>
<reference evidence="3" key="1">
    <citation type="submission" date="2023-06" db="EMBL/GenBank/DDBJ databases">
        <title>Draft Genome Sequences of lactic acid bacteria strains isolated from fermented milk products.</title>
        <authorList>
            <person name="Elcheninov A.G."/>
            <person name="Klyukina A."/>
            <person name="Zayulina K.S."/>
            <person name="Gavirova L.A."/>
            <person name="Shcherbakova P.A."/>
            <person name="Shestakov A.I."/>
            <person name="Kublanov I.V."/>
            <person name="Kochetkova T.V."/>
        </authorList>
    </citation>
    <scope>NUCLEOTIDE SEQUENCE</scope>
    <source>
        <strain evidence="3">TOM.1374</strain>
    </source>
</reference>
<evidence type="ECO:0000259" key="1">
    <source>
        <dbReference type="Pfam" id="PF00534"/>
    </source>
</evidence>
<keyword evidence="3" id="KW-0808">Transferase</keyword>
<keyword evidence="3" id="KW-0328">Glycosyltransferase</keyword>
<evidence type="ECO:0000313" key="4">
    <source>
        <dbReference type="Proteomes" id="UP001231451"/>
    </source>
</evidence>
<dbReference type="InterPro" id="IPR001296">
    <property type="entry name" value="Glyco_trans_1"/>
</dbReference>
<dbReference type="EMBL" id="JAUCBG010000014">
    <property type="protein sequence ID" value="MDM7454741.1"/>
    <property type="molecule type" value="Genomic_DNA"/>
</dbReference>
<evidence type="ECO:0000313" key="3">
    <source>
        <dbReference type="EMBL" id="MDM7454741.1"/>
    </source>
</evidence>
<dbReference type="KEGG" id="lcl:LOCK919_2226"/>
<dbReference type="PANTHER" id="PTHR45947">
    <property type="entry name" value="SULFOQUINOVOSYL TRANSFERASE SQD2"/>
    <property type="match status" value="1"/>
</dbReference>
<dbReference type="PANTHER" id="PTHR45947:SF3">
    <property type="entry name" value="SULFOQUINOVOSYL TRANSFERASE SQD2"/>
    <property type="match status" value="1"/>
</dbReference>
<protein>
    <submittedName>
        <fullName evidence="3">Glycosyltransferase</fullName>
        <ecNumber evidence="3">2.4.-.-</ecNumber>
    </submittedName>
</protein>
<evidence type="ECO:0000259" key="2">
    <source>
        <dbReference type="Pfam" id="PF13439"/>
    </source>
</evidence>
<feature type="domain" description="Glycosyl transferase family 1" evidence="1">
    <location>
        <begin position="192"/>
        <end position="310"/>
    </location>
</feature>
<dbReference type="InterPro" id="IPR028098">
    <property type="entry name" value="Glyco_trans_4-like_N"/>
</dbReference>
<dbReference type="SUPFAM" id="SSF53756">
    <property type="entry name" value="UDP-Glycosyltransferase/glycogen phosphorylase"/>
    <property type="match status" value="1"/>
</dbReference>
<dbReference type="RefSeq" id="WP_020751665.1">
    <property type="nucleotide sequence ID" value="NC_021721.1"/>
</dbReference>
<dbReference type="EC" id="2.4.-.-" evidence="3"/>
<dbReference type="Proteomes" id="UP001231451">
    <property type="component" value="Unassembled WGS sequence"/>
</dbReference>
<accession>A0AAP4JJW8</accession>
<feature type="domain" description="Glycosyltransferase subfamily 4-like N-terminal" evidence="2">
    <location>
        <begin position="55"/>
        <end position="182"/>
    </location>
</feature>
<dbReference type="Pfam" id="PF00534">
    <property type="entry name" value="Glycos_transf_1"/>
    <property type="match status" value="1"/>
</dbReference>
<dbReference type="Gene3D" id="3.40.50.2000">
    <property type="entry name" value="Glycogen Phosphorylase B"/>
    <property type="match status" value="2"/>
</dbReference>
<dbReference type="GO" id="GO:0016757">
    <property type="term" value="F:glycosyltransferase activity"/>
    <property type="evidence" value="ECO:0007669"/>
    <property type="project" value="UniProtKB-KW"/>
</dbReference>
<gene>
    <name evidence="3" type="ORF">QUF16_10285</name>
</gene>
<comment type="caution">
    <text evidence="3">The sequence shown here is derived from an EMBL/GenBank/DDBJ whole genome shotgun (WGS) entry which is preliminary data.</text>
</comment>
<dbReference type="Pfam" id="PF13439">
    <property type="entry name" value="Glyco_transf_4"/>
    <property type="match status" value="1"/>
</dbReference>
<sequence length="374" mass="42995">MVRVLIVADFLPASGVTTFIENTFLKPKKGFTFAALAISGSTENKDFFESLGWQFTAISPANTGYFLHIREWYRFAKKNKNNFDIAYFNYSASWNILPLIFCKILMNTKIVVHGHNTFFGSEIHGMKKSILQFLHIIGRKFAAIFLVDAFVAVSSEAAEWMFPKRVLKTKKERIIPNGIDLTEFAFNSQVREKMREKLHAQNLTVYATVGVLEMRKNISFALDVFSEILKREQNSVLLIIGEGSQKQMLQQKAVNLEISDKVSFLGRRDDISDLYNAIDVLLFPSLNEGLSFTLIEAQAASLPVYVSNQVPLGRYLPELIHVYDLKSSKIYWADQILKTKHHTRVDETIQMRKLGYDRVEMRRNVFRVLEDLKK</sequence>
<dbReference type="AlphaFoldDB" id="A0AAP4JJW8"/>